<gene>
    <name evidence="2" type="ORF">A1O7_04464</name>
</gene>
<dbReference type="InterPro" id="IPR027443">
    <property type="entry name" value="IPNS-like_sf"/>
</dbReference>
<dbReference type="OrthoDB" id="406156at2759"/>
<dbReference type="SUPFAM" id="SSF51197">
    <property type="entry name" value="Clavaminate synthase-like"/>
    <property type="match status" value="1"/>
</dbReference>
<feature type="domain" description="Non-haem dioxygenase N-terminal" evidence="1">
    <location>
        <begin position="53"/>
        <end position="129"/>
    </location>
</feature>
<comment type="caution">
    <text evidence="2">The sequence shown here is derived from an EMBL/GenBank/DDBJ whole genome shotgun (WGS) entry which is preliminary data.</text>
</comment>
<dbReference type="RefSeq" id="XP_007756665.1">
    <property type="nucleotide sequence ID" value="XM_007758475.1"/>
</dbReference>
<organism evidence="2 3">
    <name type="scientific">Cladophialophora yegresii CBS 114405</name>
    <dbReference type="NCBI Taxonomy" id="1182544"/>
    <lineage>
        <taxon>Eukaryota</taxon>
        <taxon>Fungi</taxon>
        <taxon>Dikarya</taxon>
        <taxon>Ascomycota</taxon>
        <taxon>Pezizomycotina</taxon>
        <taxon>Eurotiomycetes</taxon>
        <taxon>Chaetothyriomycetidae</taxon>
        <taxon>Chaetothyriales</taxon>
        <taxon>Herpotrichiellaceae</taxon>
        <taxon>Cladophialophora</taxon>
    </lineage>
</organism>
<dbReference type="Gene3D" id="2.60.120.330">
    <property type="entry name" value="B-lactam Antibiotic, Isopenicillin N Synthase, Chain"/>
    <property type="match status" value="1"/>
</dbReference>
<dbReference type="AlphaFoldDB" id="W9VWV3"/>
<dbReference type="GeneID" id="19179050"/>
<dbReference type="VEuPathDB" id="FungiDB:A1O7_04464"/>
<protein>
    <recommendedName>
        <fullName evidence="1">Non-haem dioxygenase N-terminal domain-containing protein</fullName>
    </recommendedName>
</protein>
<dbReference type="STRING" id="1182544.W9VWV3"/>
<reference evidence="2 3" key="1">
    <citation type="submission" date="2013-03" db="EMBL/GenBank/DDBJ databases">
        <title>The Genome Sequence of Cladophialophora yegresii CBS 114405.</title>
        <authorList>
            <consortium name="The Broad Institute Genomics Platform"/>
            <person name="Cuomo C."/>
            <person name="de Hoog S."/>
            <person name="Gorbushina A."/>
            <person name="Walker B."/>
            <person name="Young S.K."/>
            <person name="Zeng Q."/>
            <person name="Gargeya S."/>
            <person name="Fitzgerald M."/>
            <person name="Haas B."/>
            <person name="Abouelleil A."/>
            <person name="Allen A.W."/>
            <person name="Alvarado L."/>
            <person name="Arachchi H.M."/>
            <person name="Berlin A.M."/>
            <person name="Chapman S.B."/>
            <person name="Gainer-Dewar J."/>
            <person name="Goldberg J."/>
            <person name="Griggs A."/>
            <person name="Gujja S."/>
            <person name="Hansen M."/>
            <person name="Howarth C."/>
            <person name="Imamovic A."/>
            <person name="Ireland A."/>
            <person name="Larimer J."/>
            <person name="McCowan C."/>
            <person name="Murphy C."/>
            <person name="Pearson M."/>
            <person name="Poon T.W."/>
            <person name="Priest M."/>
            <person name="Roberts A."/>
            <person name="Saif S."/>
            <person name="Shea T."/>
            <person name="Sisk P."/>
            <person name="Sykes S."/>
            <person name="Wortman J."/>
            <person name="Nusbaum C."/>
            <person name="Birren B."/>
        </authorList>
    </citation>
    <scope>NUCLEOTIDE SEQUENCE [LARGE SCALE GENOMIC DNA]</scope>
    <source>
        <strain evidence="2 3">CBS 114405</strain>
    </source>
</reference>
<evidence type="ECO:0000259" key="1">
    <source>
        <dbReference type="Pfam" id="PF14226"/>
    </source>
</evidence>
<dbReference type="EMBL" id="AMGW01000003">
    <property type="protein sequence ID" value="EXJ60312.1"/>
    <property type="molecule type" value="Genomic_DNA"/>
</dbReference>
<keyword evidence="3" id="KW-1185">Reference proteome</keyword>
<dbReference type="Pfam" id="PF14226">
    <property type="entry name" value="DIOX_N"/>
    <property type="match status" value="1"/>
</dbReference>
<sequence length="154" mass="17525">MVRTSPPTFNLEDHGHHWTPKRPLSVICPVRREDMEVKMEAFHLSQALPGLHIPIIDFSRSTTNLSALAEEIKQVCATWGFLYLVNHGLPQPQIDRMFEVSATFFKPIPRAEKALFPWNSLANVGYDAKTGTQGYFHDCIRCTEAKRYVTPNNA</sequence>
<dbReference type="Proteomes" id="UP000019473">
    <property type="component" value="Unassembled WGS sequence"/>
</dbReference>
<evidence type="ECO:0000313" key="3">
    <source>
        <dbReference type="Proteomes" id="UP000019473"/>
    </source>
</evidence>
<name>W9VWV3_9EURO</name>
<evidence type="ECO:0000313" key="2">
    <source>
        <dbReference type="EMBL" id="EXJ60312.1"/>
    </source>
</evidence>
<dbReference type="InterPro" id="IPR026992">
    <property type="entry name" value="DIOX_N"/>
</dbReference>
<dbReference type="HOGENOM" id="CLU_1704052_0_0_1"/>
<accession>W9VWV3</accession>
<proteinExistence type="predicted"/>